<dbReference type="EMBL" id="CP097463">
    <property type="protein sequence ID" value="WAX57072.1"/>
    <property type="molecule type" value="Genomic_DNA"/>
</dbReference>
<dbReference type="Proteomes" id="UP001164693">
    <property type="component" value="Chromosome"/>
</dbReference>
<dbReference type="Pfam" id="PF00756">
    <property type="entry name" value="Esterase"/>
    <property type="match status" value="1"/>
</dbReference>
<dbReference type="PANTHER" id="PTHR48098">
    <property type="entry name" value="ENTEROCHELIN ESTERASE-RELATED"/>
    <property type="match status" value="1"/>
</dbReference>
<dbReference type="SUPFAM" id="SSF53474">
    <property type="entry name" value="alpha/beta-Hydrolases"/>
    <property type="match status" value="1"/>
</dbReference>
<reference evidence="2" key="1">
    <citation type="submission" date="2022-05" db="EMBL/GenBank/DDBJ databases">
        <title>Jatrophihabitans sp. SB3-54 whole genome sequence.</title>
        <authorList>
            <person name="Suh M.K."/>
            <person name="Eom M.K."/>
            <person name="Kim J.S."/>
            <person name="Kim H.S."/>
            <person name="Do H.E."/>
            <person name="Shin Y.K."/>
            <person name="Lee J.-S."/>
        </authorList>
    </citation>
    <scope>NUCLEOTIDE SEQUENCE</scope>
    <source>
        <strain evidence="2">SB3-54</strain>
    </source>
</reference>
<name>A0ABY7JWX3_9ACTN</name>
<keyword evidence="1" id="KW-0472">Membrane</keyword>
<evidence type="ECO:0000256" key="1">
    <source>
        <dbReference type="SAM" id="Phobius"/>
    </source>
</evidence>
<dbReference type="InterPro" id="IPR050583">
    <property type="entry name" value="Mycobacterial_A85_antigen"/>
</dbReference>
<dbReference type="PANTHER" id="PTHR48098:SF1">
    <property type="entry name" value="DIACYLGLYCEROL ACYLTRANSFERASE_MYCOLYLTRANSFERASE AG85A"/>
    <property type="match status" value="1"/>
</dbReference>
<feature type="transmembrane region" description="Helical" evidence="1">
    <location>
        <begin position="83"/>
        <end position="106"/>
    </location>
</feature>
<protein>
    <submittedName>
        <fullName evidence="2">Esterase family protein</fullName>
    </submittedName>
</protein>
<dbReference type="RefSeq" id="WP_269443607.1">
    <property type="nucleotide sequence ID" value="NZ_CP097463.1"/>
</dbReference>
<feature type="transmembrane region" description="Helical" evidence="1">
    <location>
        <begin position="143"/>
        <end position="161"/>
    </location>
</feature>
<evidence type="ECO:0000313" key="3">
    <source>
        <dbReference type="Proteomes" id="UP001164693"/>
    </source>
</evidence>
<feature type="transmembrane region" description="Helical" evidence="1">
    <location>
        <begin position="167"/>
        <end position="185"/>
    </location>
</feature>
<dbReference type="InterPro" id="IPR000801">
    <property type="entry name" value="Esterase-like"/>
</dbReference>
<feature type="transmembrane region" description="Helical" evidence="1">
    <location>
        <begin position="56"/>
        <end position="76"/>
    </location>
</feature>
<evidence type="ECO:0000313" key="2">
    <source>
        <dbReference type="EMBL" id="WAX57072.1"/>
    </source>
</evidence>
<feature type="transmembrane region" description="Helical" evidence="1">
    <location>
        <begin position="194"/>
        <end position="216"/>
    </location>
</feature>
<organism evidence="2 3">
    <name type="scientific">Jatrophihabitans cynanchi</name>
    <dbReference type="NCBI Taxonomy" id="2944128"/>
    <lineage>
        <taxon>Bacteria</taxon>
        <taxon>Bacillati</taxon>
        <taxon>Actinomycetota</taxon>
        <taxon>Actinomycetes</taxon>
        <taxon>Jatrophihabitantales</taxon>
        <taxon>Jatrophihabitantaceae</taxon>
        <taxon>Jatrophihabitans</taxon>
    </lineage>
</organism>
<accession>A0ABY7JWX3</accession>
<dbReference type="InterPro" id="IPR029058">
    <property type="entry name" value="AB_hydrolase_fold"/>
</dbReference>
<gene>
    <name evidence="2" type="ORF">M6B22_21515</name>
</gene>
<dbReference type="Gene3D" id="3.40.50.1820">
    <property type="entry name" value="alpha/beta hydrolase"/>
    <property type="match status" value="1"/>
</dbReference>
<keyword evidence="1" id="KW-0812">Transmembrane</keyword>
<keyword evidence="1" id="KW-1133">Transmembrane helix</keyword>
<keyword evidence="3" id="KW-1185">Reference proteome</keyword>
<proteinExistence type="predicted"/>
<feature type="transmembrane region" description="Helical" evidence="1">
    <location>
        <begin position="118"/>
        <end position="138"/>
    </location>
</feature>
<sequence length="466" mass="48888">MVTLALVAAVIATFVRLQRGLELPTARFVDGAFSVHAVTGGHYGVLVSSTLLTRDLFMVVSICVSLLVTMGSYEVAAGHTRAAVLAVFAAVAGPLSVAAELGLLAAGGSQWALTRMDTLDIGASAIVAASSGALAGIVRDRRLTVGLVLFLFGGLLVHHQLADWEHVSVFPWGLLAGRVFGRGPAPRRQSRRRLLAYAIAAALLGGIGVAASRGVLPPDRVYHSAGGAVVSAPQLLETTYPSPALHESRKVIVMLPAGYAHSTQRYPVVVLLHGDPGSPQGLLKLGDLQAAQSASGVGPFIGVLPDGNGPAVQRSWYVNTAEQQIGTSVAVDLRRWVAGTFRTNSSYSYAGLSSGGFGAAYLPLLDHQPVHAVCGLSGYYTGAAPPLGHDLGAQRAASALLHAKREPALVFLAYGNDDRRTKAQTARFADALRSAGKHVVLRTYPGKHTWSVWRPAFRACLRTIVP</sequence>